<proteinExistence type="predicted"/>
<feature type="transmembrane region" description="Helical" evidence="1">
    <location>
        <begin position="188"/>
        <end position="210"/>
    </location>
</feature>
<dbReference type="AlphaFoldDB" id="A0A101KPZ1"/>
<evidence type="ECO:0000256" key="1">
    <source>
        <dbReference type="SAM" id="Phobius"/>
    </source>
</evidence>
<dbReference type="OrthoDB" id="6024860at2"/>
<protein>
    <recommendedName>
        <fullName evidence="4">DUF1109 domain-containing protein</fullName>
    </recommendedName>
</protein>
<dbReference type="Proteomes" id="UP000053176">
    <property type="component" value="Unassembled WGS sequence"/>
</dbReference>
<reference evidence="2 3" key="1">
    <citation type="submission" date="2015-12" db="EMBL/GenBank/DDBJ databases">
        <title>Draft genome sequence of Mesorhizobium sp. UFLA 01-765, a multitolerant efficient symbiont and plant-growth promoting strain isolated from Zn-mining soil using Leucaena leucocephala as a trap plant.</title>
        <authorList>
            <person name="Rangel W.M."/>
            <person name="Thijs S."/>
            <person name="Longatti S.M."/>
            <person name="Moreira F.M."/>
            <person name="Weyens N."/>
            <person name="Vangronsveld J."/>
            <person name="Van Hamme J.D."/>
            <person name="Bottos E.M."/>
            <person name="Rineau F."/>
        </authorList>
    </citation>
    <scope>NUCLEOTIDE SEQUENCE [LARGE SCALE GENOMIC DNA]</scope>
    <source>
        <strain evidence="2 3">UFLA 01-765</strain>
    </source>
</reference>
<feature type="transmembrane region" description="Helical" evidence="1">
    <location>
        <begin position="61"/>
        <end position="84"/>
    </location>
</feature>
<dbReference type="Pfam" id="PF06532">
    <property type="entry name" value="NrsF"/>
    <property type="match status" value="1"/>
</dbReference>
<feature type="transmembrane region" description="Helical" evidence="1">
    <location>
        <begin position="160"/>
        <end position="182"/>
    </location>
</feature>
<feature type="transmembrane region" description="Helical" evidence="1">
    <location>
        <begin position="25"/>
        <end position="49"/>
    </location>
</feature>
<evidence type="ECO:0008006" key="4">
    <source>
        <dbReference type="Google" id="ProtNLM"/>
    </source>
</evidence>
<keyword evidence="1" id="KW-1133">Transmembrane helix</keyword>
<evidence type="ECO:0000313" key="3">
    <source>
        <dbReference type="Proteomes" id="UP000053176"/>
    </source>
</evidence>
<keyword evidence="1" id="KW-0472">Membrane</keyword>
<keyword evidence="1" id="KW-0812">Transmembrane</keyword>
<organism evidence="2 3">
    <name type="scientific">Rhizobium loti</name>
    <name type="common">Mesorhizobium loti</name>
    <dbReference type="NCBI Taxonomy" id="381"/>
    <lineage>
        <taxon>Bacteria</taxon>
        <taxon>Pseudomonadati</taxon>
        <taxon>Pseudomonadota</taxon>
        <taxon>Alphaproteobacteria</taxon>
        <taxon>Hyphomicrobiales</taxon>
        <taxon>Phyllobacteriaceae</taxon>
        <taxon>Mesorhizobium</taxon>
    </lineage>
</organism>
<sequence>MIPTDDLISALAANLRPVRRLRPPLLRATGFLLLAALILTMIAAGHGWRPGLLDRLADIRFALSLTGALLTGILAAVAAFLISLPGRSRHWLWLPLPAVALWLFSIGYQCLRFWTPMVPDSAGPGETVSCIATLVLTSLPLSLALSLMLRHAASFNPAPVIFAASLSVAGITAAALTLFHPIDASIEILMFNLGTGLLIMLSGSVINLFVSKRVEMPE</sequence>
<evidence type="ECO:0000313" key="2">
    <source>
        <dbReference type="EMBL" id="KUM24736.1"/>
    </source>
</evidence>
<accession>A0A101KPZ1</accession>
<feature type="transmembrane region" description="Helical" evidence="1">
    <location>
        <begin position="91"/>
        <end position="114"/>
    </location>
</feature>
<comment type="caution">
    <text evidence="2">The sequence shown here is derived from an EMBL/GenBank/DDBJ whole genome shotgun (WGS) entry which is preliminary data.</text>
</comment>
<gene>
    <name evidence="2" type="ORF">AU467_06440</name>
</gene>
<dbReference type="InterPro" id="IPR009495">
    <property type="entry name" value="NrsF"/>
</dbReference>
<name>A0A101KPZ1_RHILI</name>
<feature type="transmembrane region" description="Helical" evidence="1">
    <location>
        <begin position="126"/>
        <end position="148"/>
    </location>
</feature>
<dbReference type="EMBL" id="LPWA01000131">
    <property type="protein sequence ID" value="KUM24736.1"/>
    <property type="molecule type" value="Genomic_DNA"/>
</dbReference>